<comment type="function">
    <text evidence="12 13">RNA polymerase that catalyzes the synthesis of short RNA molecules used as primers for DNA polymerase during DNA replication.</text>
</comment>
<keyword evidence="11 12" id="KW-0804">Transcription</keyword>
<dbReference type="Proteomes" id="UP000230775">
    <property type="component" value="Unassembled WGS sequence"/>
</dbReference>
<comment type="cofactor">
    <cofactor evidence="12 13 14">
        <name>Zn(2+)</name>
        <dbReference type="ChEBI" id="CHEBI:29105"/>
    </cofactor>
    <text evidence="12 13 14">Binds 1 zinc ion per monomer.</text>
</comment>
<dbReference type="SUPFAM" id="SSF57783">
    <property type="entry name" value="Zinc beta-ribbon"/>
    <property type="match status" value="1"/>
</dbReference>
<dbReference type="GO" id="GO:1990077">
    <property type="term" value="C:primosome complex"/>
    <property type="evidence" value="ECO:0007669"/>
    <property type="project" value="UniProtKB-KW"/>
</dbReference>
<gene>
    <name evidence="12" type="primary">dnaG</name>
    <name evidence="17" type="ORF">COT64_01330</name>
</gene>
<dbReference type="InterPro" id="IPR037068">
    <property type="entry name" value="DNA_primase_core_N_sf"/>
</dbReference>
<accession>A0A2H0WRZ1</accession>
<keyword evidence="15" id="KW-0175">Coiled coil</keyword>
<keyword evidence="4 12" id="KW-0548">Nucleotidyltransferase</keyword>
<proteinExistence type="inferred from homology"/>
<evidence type="ECO:0000259" key="16">
    <source>
        <dbReference type="PROSITE" id="PS50880"/>
    </source>
</evidence>
<dbReference type="CDD" id="cd03364">
    <property type="entry name" value="TOPRIM_DnaG_primases"/>
    <property type="match status" value="1"/>
</dbReference>
<evidence type="ECO:0000256" key="14">
    <source>
        <dbReference type="PIRSR" id="PIRSR002811-1"/>
    </source>
</evidence>
<keyword evidence="3 12" id="KW-0808">Transferase</keyword>
<evidence type="ECO:0000256" key="3">
    <source>
        <dbReference type="ARBA" id="ARBA00022679"/>
    </source>
</evidence>
<feature type="zinc finger region" description="CHC2-type" evidence="12 14">
    <location>
        <begin position="34"/>
        <end position="58"/>
    </location>
</feature>
<dbReference type="EMBL" id="PEZI01000029">
    <property type="protein sequence ID" value="PIS14698.1"/>
    <property type="molecule type" value="Genomic_DNA"/>
</dbReference>
<feature type="coiled-coil region" evidence="15">
    <location>
        <begin position="551"/>
        <end position="594"/>
    </location>
</feature>
<dbReference type="PANTHER" id="PTHR30313">
    <property type="entry name" value="DNA PRIMASE"/>
    <property type="match status" value="1"/>
</dbReference>
<dbReference type="GO" id="GO:0003899">
    <property type="term" value="F:DNA-directed RNA polymerase activity"/>
    <property type="evidence" value="ECO:0007669"/>
    <property type="project" value="UniProtKB-UniRule"/>
</dbReference>
<keyword evidence="9" id="KW-0460">Magnesium</keyword>
<comment type="subunit">
    <text evidence="12">Monomer. Interacts with DnaB.</text>
</comment>
<keyword evidence="10 12" id="KW-0238">DNA-binding</keyword>
<dbReference type="InterPro" id="IPR019475">
    <property type="entry name" value="DNA_primase_DnaB-bd"/>
</dbReference>
<keyword evidence="8 12" id="KW-0862">Zinc</keyword>
<dbReference type="InterPro" id="IPR034151">
    <property type="entry name" value="TOPRIM_DnaG_bac"/>
</dbReference>
<dbReference type="AlphaFoldDB" id="A0A2H0WRZ1"/>
<feature type="domain" description="Toprim" evidence="16">
    <location>
        <begin position="261"/>
        <end position="342"/>
    </location>
</feature>
<dbReference type="SMART" id="SM00493">
    <property type="entry name" value="TOPRIM"/>
    <property type="match status" value="1"/>
</dbReference>
<dbReference type="InterPro" id="IPR002694">
    <property type="entry name" value="Znf_CHC2"/>
</dbReference>
<dbReference type="InterPro" id="IPR036977">
    <property type="entry name" value="DNA_primase_Znf_CHC2"/>
</dbReference>
<evidence type="ECO:0000256" key="12">
    <source>
        <dbReference type="HAMAP-Rule" id="MF_00974"/>
    </source>
</evidence>
<dbReference type="GO" id="GO:0000428">
    <property type="term" value="C:DNA-directed RNA polymerase complex"/>
    <property type="evidence" value="ECO:0007669"/>
    <property type="project" value="UniProtKB-KW"/>
</dbReference>
<dbReference type="Pfam" id="PF08275">
    <property type="entry name" value="DNAG_N"/>
    <property type="match status" value="1"/>
</dbReference>
<evidence type="ECO:0000256" key="2">
    <source>
        <dbReference type="ARBA" id="ARBA00022515"/>
    </source>
</evidence>
<dbReference type="Pfam" id="PF01807">
    <property type="entry name" value="Zn_ribbon_DnaG"/>
    <property type="match status" value="1"/>
</dbReference>
<evidence type="ECO:0000313" key="17">
    <source>
        <dbReference type="EMBL" id="PIS14698.1"/>
    </source>
</evidence>
<evidence type="ECO:0000256" key="1">
    <source>
        <dbReference type="ARBA" id="ARBA00022478"/>
    </source>
</evidence>
<dbReference type="InterPro" id="IPR006171">
    <property type="entry name" value="TOPRIM_dom"/>
</dbReference>
<evidence type="ECO:0000256" key="10">
    <source>
        <dbReference type="ARBA" id="ARBA00023125"/>
    </source>
</evidence>
<evidence type="ECO:0000256" key="9">
    <source>
        <dbReference type="ARBA" id="ARBA00022842"/>
    </source>
</evidence>
<dbReference type="GO" id="GO:0003677">
    <property type="term" value="F:DNA binding"/>
    <property type="evidence" value="ECO:0007669"/>
    <property type="project" value="UniProtKB-KW"/>
</dbReference>
<evidence type="ECO:0000256" key="5">
    <source>
        <dbReference type="ARBA" id="ARBA00022705"/>
    </source>
</evidence>
<dbReference type="EC" id="2.7.7.101" evidence="12"/>
<dbReference type="Gene3D" id="3.40.1360.10">
    <property type="match status" value="1"/>
</dbReference>
<dbReference type="PROSITE" id="PS50880">
    <property type="entry name" value="TOPRIM"/>
    <property type="match status" value="1"/>
</dbReference>
<comment type="similarity">
    <text evidence="12 13">Belongs to the DnaG primase family.</text>
</comment>
<evidence type="ECO:0000313" key="18">
    <source>
        <dbReference type="Proteomes" id="UP000230775"/>
    </source>
</evidence>
<dbReference type="NCBIfam" id="TIGR01391">
    <property type="entry name" value="dnaG"/>
    <property type="match status" value="1"/>
</dbReference>
<protein>
    <recommendedName>
        <fullName evidence="12 13">DNA primase</fullName>
        <ecNumber evidence="12">2.7.7.101</ecNumber>
    </recommendedName>
</protein>
<dbReference type="InterPro" id="IPR013264">
    <property type="entry name" value="DNAG_N"/>
</dbReference>
<comment type="domain">
    <text evidence="12">Contains an N-terminal zinc-binding domain, a central core domain that contains the primase activity, and a C-terminal DnaB-binding domain.</text>
</comment>
<keyword evidence="7 12" id="KW-0863">Zinc-finger</keyword>
<dbReference type="GO" id="GO:0005737">
    <property type="term" value="C:cytoplasm"/>
    <property type="evidence" value="ECO:0007669"/>
    <property type="project" value="TreeGrafter"/>
</dbReference>
<comment type="caution">
    <text evidence="17">The sequence shown here is derived from an EMBL/GenBank/DDBJ whole genome shotgun (WGS) entry which is preliminary data.</text>
</comment>
<dbReference type="InterPro" id="IPR030846">
    <property type="entry name" value="DnaG_bac"/>
</dbReference>
<dbReference type="SUPFAM" id="SSF56731">
    <property type="entry name" value="DNA primase core"/>
    <property type="match status" value="1"/>
</dbReference>
<dbReference type="FunFam" id="3.90.580.10:FF:000001">
    <property type="entry name" value="DNA primase"/>
    <property type="match status" value="1"/>
</dbReference>
<dbReference type="SMART" id="SM00400">
    <property type="entry name" value="ZnF_CHCC"/>
    <property type="match status" value="1"/>
</dbReference>
<reference evidence="18" key="1">
    <citation type="submission" date="2017-09" db="EMBL/GenBank/DDBJ databases">
        <title>Depth-based differentiation of microbial function through sediment-hosted aquifers and enrichment of novel symbionts in the deep terrestrial subsurface.</title>
        <authorList>
            <person name="Probst A.J."/>
            <person name="Ladd B."/>
            <person name="Jarett J.K."/>
            <person name="Geller-Mcgrath D.E."/>
            <person name="Sieber C.M.K."/>
            <person name="Emerson J.B."/>
            <person name="Anantharaman K."/>
            <person name="Thomas B.C."/>
            <person name="Malmstrom R."/>
            <person name="Stieglmeier M."/>
            <person name="Klingl A."/>
            <person name="Woyke T."/>
            <person name="Ryan C.M."/>
            <person name="Banfield J.F."/>
        </authorList>
    </citation>
    <scope>NUCLEOTIDE SEQUENCE [LARGE SCALE GENOMIC DNA]</scope>
</reference>
<evidence type="ECO:0000256" key="15">
    <source>
        <dbReference type="SAM" id="Coils"/>
    </source>
</evidence>
<evidence type="ECO:0000256" key="8">
    <source>
        <dbReference type="ARBA" id="ARBA00022833"/>
    </source>
</evidence>
<sequence>MDQIEEIRSKIDIVQLISEFLPLKKAGRNFKGLCPFHNEKTPSFVVSPERQIWHCFGCQKGSDVFGFLMEMERVEFGEALRILAKKAGVTLQSYRPTQSESEKEKLFEINHLASEFFHYLLLNHQIGKKALDYILQRGITKQSLEQFRVGYSPPMWDGLQKFLVGKKNYKAEEIEKAGLIIKSDKNPTSYKLQANYYDRFRDRLMFPLFDHRGNVAGFAGRVLDPTIKEAKYVNTPETLVYHKSELLYPLQITKEDIKKENKAVVVEGEIDAISSYQIGVKNVVAIKGSALTEPQSRLLKRFTENLVLSLDSDAAGDMASRRGIEIADNLGLNLRVVVLEKYKDPDEAAQKEPEYLKKMIEEAENVYDFYINSAFKRHGGKTAEEKKKIGSELIPVLAKVEDEIVKDVYIKKLAERLGVNEESIIIQIEKFKTKTPPIIKQAEEPVLQKTRRDLIEGYFLSLIFQTKKVKILTEEEQKLLFKTPVYVKLIEKLLAYLSEKKKYSSQFFFKVLPAELREAFDKLYLVDFGKGIEDDRWVEKEIKETKNKLEIIGVKEEIQAVCQKLKQLLDETEQDKLQEQLRRLSQKLGSLEKSGEAL</sequence>
<evidence type="ECO:0000256" key="6">
    <source>
        <dbReference type="ARBA" id="ARBA00022723"/>
    </source>
</evidence>
<evidence type="ECO:0000256" key="13">
    <source>
        <dbReference type="PIRNR" id="PIRNR002811"/>
    </source>
</evidence>
<dbReference type="HAMAP" id="MF_00974">
    <property type="entry name" value="DNA_primase_DnaG"/>
    <property type="match status" value="1"/>
</dbReference>
<dbReference type="PIRSF" id="PIRSF002811">
    <property type="entry name" value="DnaG"/>
    <property type="match status" value="1"/>
</dbReference>
<dbReference type="InterPro" id="IPR050219">
    <property type="entry name" value="DnaG_primase"/>
</dbReference>
<evidence type="ECO:0000256" key="7">
    <source>
        <dbReference type="ARBA" id="ARBA00022771"/>
    </source>
</evidence>
<dbReference type="PANTHER" id="PTHR30313:SF2">
    <property type="entry name" value="DNA PRIMASE"/>
    <property type="match status" value="1"/>
</dbReference>
<keyword evidence="6 12" id="KW-0479">Metal-binding</keyword>
<comment type="catalytic activity">
    <reaction evidence="12">
        <text>ssDNA + n NTP = ssDNA/pppN(pN)n-1 hybrid + (n-1) diphosphate.</text>
        <dbReference type="EC" id="2.7.7.101"/>
    </reaction>
</comment>
<evidence type="ECO:0000256" key="4">
    <source>
        <dbReference type="ARBA" id="ARBA00022695"/>
    </source>
</evidence>
<dbReference type="Gene3D" id="3.90.580.10">
    <property type="entry name" value="Zinc finger, CHC2-type domain"/>
    <property type="match status" value="1"/>
</dbReference>
<organism evidence="17 18">
    <name type="scientific">Candidatus Shapirobacteria bacterium CG09_land_8_20_14_0_10_39_12</name>
    <dbReference type="NCBI Taxonomy" id="1974885"/>
    <lineage>
        <taxon>Bacteria</taxon>
        <taxon>Candidatus Shapironibacteriota</taxon>
    </lineage>
</organism>
<name>A0A2H0WRZ1_9BACT</name>
<keyword evidence="2 12" id="KW-0639">Primosome</keyword>
<dbReference type="Gene3D" id="3.90.980.10">
    <property type="entry name" value="DNA primase, catalytic core, N-terminal domain"/>
    <property type="match status" value="1"/>
</dbReference>
<keyword evidence="1 12" id="KW-0240">DNA-directed RNA polymerase</keyword>
<dbReference type="Pfam" id="PF13155">
    <property type="entry name" value="Toprim_2"/>
    <property type="match status" value="1"/>
</dbReference>
<dbReference type="GO" id="GO:0008270">
    <property type="term" value="F:zinc ion binding"/>
    <property type="evidence" value="ECO:0007669"/>
    <property type="project" value="UniProtKB-UniRule"/>
</dbReference>
<dbReference type="GO" id="GO:0006269">
    <property type="term" value="P:DNA replication, synthesis of primer"/>
    <property type="evidence" value="ECO:0007669"/>
    <property type="project" value="UniProtKB-UniRule"/>
</dbReference>
<evidence type="ECO:0000256" key="11">
    <source>
        <dbReference type="ARBA" id="ARBA00023163"/>
    </source>
</evidence>
<keyword evidence="5 12" id="KW-0235">DNA replication</keyword>
<dbReference type="InterPro" id="IPR006295">
    <property type="entry name" value="DNA_primase_DnaG"/>
</dbReference>
<dbReference type="Pfam" id="PF10410">
    <property type="entry name" value="DnaB_bind"/>
    <property type="match status" value="1"/>
</dbReference>